<evidence type="ECO:0000259" key="2">
    <source>
        <dbReference type="Pfam" id="PF21530"/>
    </source>
</evidence>
<feature type="domain" description="DNA helicase Pif1-like 2B" evidence="2">
    <location>
        <begin position="5"/>
        <end position="51"/>
    </location>
</feature>
<protein>
    <recommendedName>
        <fullName evidence="2">DNA helicase Pif1-like 2B domain-containing protein</fullName>
    </recommendedName>
</protein>
<comment type="caution">
    <text evidence="3">The sequence shown here is derived from an EMBL/GenBank/DDBJ whole genome shotgun (WGS) entry which is preliminary data.</text>
</comment>
<proteinExistence type="predicted"/>
<sequence length="111" mass="12479">MYTLEFLDSLSISGLSDHDLQLHLKIGAPIMLLRNIDQPTGFCNGTRLIILTKLRKNVLEAKIITGRNMRATVHIPRVSLSPSDVTLPFNFQMKQFSVMVCFAMSINKSQS</sequence>
<dbReference type="GO" id="GO:0005657">
    <property type="term" value="C:replication fork"/>
    <property type="evidence" value="ECO:0007669"/>
    <property type="project" value="TreeGrafter"/>
</dbReference>
<dbReference type="PANTHER" id="PTHR23274">
    <property type="entry name" value="DNA HELICASE-RELATED"/>
    <property type="match status" value="1"/>
</dbReference>
<comment type="subcellular location">
    <subcellularLocation>
        <location evidence="1">Plastid</location>
    </subcellularLocation>
</comment>
<dbReference type="AlphaFoldDB" id="A0AAV0DRV9"/>
<accession>A0AAV0DRV9</accession>
<name>A0AAV0DRV9_9ASTE</name>
<dbReference type="PANTHER" id="PTHR23274:SF48">
    <property type="entry name" value="ATP-DEPENDENT DNA HELICASE"/>
    <property type="match status" value="1"/>
</dbReference>
<evidence type="ECO:0000313" key="4">
    <source>
        <dbReference type="Proteomes" id="UP001152523"/>
    </source>
</evidence>
<dbReference type="EMBL" id="CAMAPF010000132">
    <property type="protein sequence ID" value="CAH9105720.1"/>
    <property type="molecule type" value="Genomic_DNA"/>
</dbReference>
<evidence type="ECO:0000256" key="1">
    <source>
        <dbReference type="ARBA" id="ARBA00004474"/>
    </source>
</evidence>
<dbReference type="InterPro" id="IPR049163">
    <property type="entry name" value="Pif1-like_2B_dom"/>
</dbReference>
<organism evidence="3 4">
    <name type="scientific">Cuscuta epithymum</name>
    <dbReference type="NCBI Taxonomy" id="186058"/>
    <lineage>
        <taxon>Eukaryota</taxon>
        <taxon>Viridiplantae</taxon>
        <taxon>Streptophyta</taxon>
        <taxon>Embryophyta</taxon>
        <taxon>Tracheophyta</taxon>
        <taxon>Spermatophyta</taxon>
        <taxon>Magnoliopsida</taxon>
        <taxon>eudicotyledons</taxon>
        <taxon>Gunneridae</taxon>
        <taxon>Pentapetalae</taxon>
        <taxon>asterids</taxon>
        <taxon>lamiids</taxon>
        <taxon>Solanales</taxon>
        <taxon>Convolvulaceae</taxon>
        <taxon>Cuscuteae</taxon>
        <taxon>Cuscuta</taxon>
        <taxon>Cuscuta subgen. Cuscuta</taxon>
    </lineage>
</organism>
<evidence type="ECO:0000313" key="3">
    <source>
        <dbReference type="EMBL" id="CAH9105720.1"/>
    </source>
</evidence>
<dbReference type="SUPFAM" id="SSF52540">
    <property type="entry name" value="P-loop containing nucleoside triphosphate hydrolases"/>
    <property type="match status" value="1"/>
</dbReference>
<dbReference type="InterPro" id="IPR027417">
    <property type="entry name" value="P-loop_NTPase"/>
</dbReference>
<reference evidence="3" key="1">
    <citation type="submission" date="2022-07" db="EMBL/GenBank/DDBJ databases">
        <authorList>
            <person name="Macas J."/>
            <person name="Novak P."/>
            <person name="Neumann P."/>
        </authorList>
    </citation>
    <scope>NUCLEOTIDE SEQUENCE</scope>
</reference>
<keyword evidence="4" id="KW-1185">Reference proteome</keyword>
<dbReference type="GO" id="GO:0006260">
    <property type="term" value="P:DNA replication"/>
    <property type="evidence" value="ECO:0007669"/>
    <property type="project" value="TreeGrafter"/>
</dbReference>
<dbReference type="GO" id="GO:0009536">
    <property type="term" value="C:plastid"/>
    <property type="evidence" value="ECO:0007669"/>
    <property type="project" value="UniProtKB-SubCell"/>
</dbReference>
<dbReference type="Proteomes" id="UP001152523">
    <property type="component" value="Unassembled WGS sequence"/>
</dbReference>
<dbReference type="Pfam" id="PF21530">
    <property type="entry name" value="Pif1_2B_dom"/>
    <property type="match status" value="1"/>
</dbReference>
<gene>
    <name evidence="3" type="ORF">CEPIT_LOCUS17315</name>
</gene>